<dbReference type="Gene3D" id="3.40.930.10">
    <property type="entry name" value="Mannitol-specific EII, Chain A"/>
    <property type="match status" value="1"/>
</dbReference>
<dbReference type="OrthoDB" id="3175596at2"/>
<dbReference type="GO" id="GO:0006355">
    <property type="term" value="P:regulation of DNA-templated transcription"/>
    <property type="evidence" value="ECO:0007669"/>
    <property type="project" value="InterPro"/>
</dbReference>
<dbReference type="PANTHER" id="PTHR30185:SF13">
    <property type="entry name" value="LICABCH OPERON REGULATOR-RELATED"/>
    <property type="match status" value="1"/>
</dbReference>
<accession>A0A0F4LLC3</accession>
<keyword evidence="1" id="KW-0808">Transferase</keyword>
<sequence length="640" mass="74323">MLQENNKVVNQKIKKLVSFIATRQQVHYPEIMSFLQVSRKEVVKYLNIISKRLQNTDMKLVRKRNVGIYFEGDINQIYRVFQTSNEITLSTNNRQNLILLSLLLDNDDGIKLESICEKYYVSRSTLDRDIKELKKELDPTLKIIGTRKGLKIKGDEKEKRNQASKIINKYWMETFDNNVRKISIPMELRELVEESTIRMVQEILLKLTNSTNLVFTEFQYQSFFIHICIMIERIKQKKYLKEEPIKNEIILKETQLLCSYIEDAFHVKVPTSEEKYLNIHIIGVKKNIQGQITKDYFCKDNDLSNFLKDNLDNWDEQLIEDLTIHLDDAIYRAENNLQIFNPYTNQIFYLYPVATNEAIQLASKIASNYGLKFNNDEIAYIAIHIEAYDERIKQKKYKNQKIKIVVVCSTGLGTARIIVQHIRKCIKDDAVITRVVSVEELLSNSISEDIIVSTVPIQFVSVRVIVVDPIITSVEIKEIKQAVHVMKDRETKKEFLKLLSPETIFIGNLSSQKDVIKYLGNKLIELGYADPEIIGSINSREKMASTALAKLNIAIPHPEPGTVRKTNIAIYIPKHEIKWGKSKVNLIFLMSYKKADINVLPFDDIYHGFNLMVSSDELRVKLLSSKTKQEAYKSIYQFLK</sequence>
<dbReference type="EMBL" id="JXLH01000006">
    <property type="protein sequence ID" value="KJY59395.1"/>
    <property type="molecule type" value="Genomic_DNA"/>
</dbReference>
<dbReference type="Proteomes" id="UP000033612">
    <property type="component" value="Unassembled WGS sequence"/>
</dbReference>
<dbReference type="Pfam" id="PF00359">
    <property type="entry name" value="PTS_EIIA_2"/>
    <property type="match status" value="1"/>
</dbReference>
<dbReference type="GO" id="GO:0009401">
    <property type="term" value="P:phosphoenolpyruvate-dependent sugar phosphotransferase system"/>
    <property type="evidence" value="ECO:0007669"/>
    <property type="project" value="InterPro"/>
</dbReference>
<dbReference type="HOGENOM" id="CLU_013442_5_1_9"/>
<dbReference type="InterPro" id="IPR013011">
    <property type="entry name" value="PTS_EIIB_2"/>
</dbReference>
<keyword evidence="5" id="KW-0804">Transcription</keyword>
<organism evidence="9 10">
    <name type="scientific">Lactobacillus kimbladii</name>
    <dbReference type="NCBI Taxonomy" id="1218506"/>
    <lineage>
        <taxon>Bacteria</taxon>
        <taxon>Bacillati</taxon>
        <taxon>Bacillota</taxon>
        <taxon>Bacilli</taxon>
        <taxon>Lactobacillales</taxon>
        <taxon>Lactobacillaceae</taxon>
        <taxon>Lactobacillus</taxon>
    </lineage>
</organism>
<keyword evidence="2" id="KW-0677">Repeat</keyword>
<evidence type="ECO:0000313" key="9">
    <source>
        <dbReference type="EMBL" id="KJY59395.1"/>
    </source>
</evidence>
<proteinExistence type="predicted"/>
<dbReference type="InterPro" id="IPR036095">
    <property type="entry name" value="PTS_EIIB-like_sf"/>
</dbReference>
<dbReference type="Gene3D" id="1.10.1790.10">
    <property type="entry name" value="PRD domain"/>
    <property type="match status" value="2"/>
</dbReference>
<dbReference type="CDD" id="cd05568">
    <property type="entry name" value="PTS_IIB_bgl_like"/>
    <property type="match status" value="1"/>
</dbReference>
<dbReference type="RefSeq" id="WP_046331659.1">
    <property type="nucleotide sequence ID" value="NZ_JBHTBO010000020.1"/>
</dbReference>
<dbReference type="STRING" id="1218506.JF75_04320"/>
<dbReference type="PANTHER" id="PTHR30185">
    <property type="entry name" value="CRYPTIC BETA-GLUCOSIDE BGL OPERON ANTITERMINATOR"/>
    <property type="match status" value="1"/>
</dbReference>
<dbReference type="InterPro" id="IPR036634">
    <property type="entry name" value="PRD_sf"/>
</dbReference>
<keyword evidence="10" id="KW-1185">Reference proteome</keyword>
<dbReference type="Pfam" id="PF05043">
    <property type="entry name" value="Mga"/>
    <property type="match status" value="1"/>
</dbReference>
<dbReference type="SUPFAM" id="SSF55804">
    <property type="entry name" value="Phoshotransferase/anion transport protein"/>
    <property type="match status" value="1"/>
</dbReference>
<feature type="domain" description="PRD" evidence="8">
    <location>
        <begin position="291"/>
        <end position="395"/>
    </location>
</feature>
<dbReference type="InterPro" id="IPR002178">
    <property type="entry name" value="PTS_EIIA_type-2_dom"/>
</dbReference>
<dbReference type="InterPro" id="IPR016152">
    <property type="entry name" value="PTrfase/Anion_transptr"/>
</dbReference>
<dbReference type="PROSITE" id="PS51372">
    <property type="entry name" value="PRD_2"/>
    <property type="match status" value="2"/>
</dbReference>
<dbReference type="GO" id="GO:0008982">
    <property type="term" value="F:protein-N(PI)-phosphohistidine-sugar phosphotransferase activity"/>
    <property type="evidence" value="ECO:0007669"/>
    <property type="project" value="InterPro"/>
</dbReference>
<protein>
    <submittedName>
        <fullName evidence="9">PRD domain protein</fullName>
    </submittedName>
</protein>
<dbReference type="PATRIC" id="fig|1218506.3.peg.478"/>
<evidence type="ECO:0000256" key="2">
    <source>
        <dbReference type="ARBA" id="ARBA00022737"/>
    </source>
</evidence>
<evidence type="ECO:0000256" key="4">
    <source>
        <dbReference type="ARBA" id="ARBA00023159"/>
    </source>
</evidence>
<dbReference type="InterPro" id="IPR007737">
    <property type="entry name" value="Mga_HTH"/>
</dbReference>
<reference evidence="9 10" key="1">
    <citation type="submission" date="2015-01" db="EMBL/GenBank/DDBJ databases">
        <title>Comparative genomics of the lactic acid bacteria isolated from the honey bee gut.</title>
        <authorList>
            <person name="Ellegaard K.M."/>
            <person name="Tamarit D."/>
            <person name="Javelind E."/>
            <person name="Olofsson T."/>
            <person name="Andersson S.G."/>
            <person name="Vasquez A."/>
        </authorList>
    </citation>
    <scope>NUCLEOTIDE SEQUENCE [LARGE SCALE GENOMIC DNA]</scope>
    <source>
        <strain evidence="9 10">Hma2</strain>
    </source>
</reference>
<dbReference type="InterPro" id="IPR011608">
    <property type="entry name" value="PRD"/>
</dbReference>
<evidence type="ECO:0000313" key="10">
    <source>
        <dbReference type="Proteomes" id="UP000033612"/>
    </source>
</evidence>
<evidence type="ECO:0000259" key="8">
    <source>
        <dbReference type="PROSITE" id="PS51372"/>
    </source>
</evidence>
<dbReference type="Pfam" id="PF00874">
    <property type="entry name" value="PRD"/>
    <property type="match status" value="2"/>
</dbReference>
<evidence type="ECO:0000259" key="7">
    <source>
        <dbReference type="PROSITE" id="PS51099"/>
    </source>
</evidence>
<evidence type="ECO:0000256" key="3">
    <source>
        <dbReference type="ARBA" id="ARBA00023015"/>
    </source>
</evidence>
<keyword evidence="4" id="KW-0010">Activator</keyword>
<evidence type="ECO:0000256" key="5">
    <source>
        <dbReference type="ARBA" id="ARBA00023163"/>
    </source>
</evidence>
<dbReference type="PROSITE" id="PS51099">
    <property type="entry name" value="PTS_EIIB_TYPE_2"/>
    <property type="match status" value="1"/>
</dbReference>
<dbReference type="PROSITE" id="PS51094">
    <property type="entry name" value="PTS_EIIA_TYPE_2"/>
    <property type="match status" value="1"/>
</dbReference>
<dbReference type="InterPro" id="IPR050661">
    <property type="entry name" value="BglG_antiterminators"/>
</dbReference>
<feature type="domain" description="PTS EIIB type-2" evidence="7">
    <location>
        <begin position="402"/>
        <end position="491"/>
    </location>
</feature>
<dbReference type="AlphaFoldDB" id="A0A0F4LLC3"/>
<dbReference type="InterPro" id="IPR036388">
    <property type="entry name" value="WH-like_DNA-bd_sf"/>
</dbReference>
<feature type="domain" description="PRD" evidence="8">
    <location>
        <begin position="191"/>
        <end position="290"/>
    </location>
</feature>
<evidence type="ECO:0000259" key="6">
    <source>
        <dbReference type="PROSITE" id="PS51094"/>
    </source>
</evidence>
<dbReference type="SUPFAM" id="SSF52794">
    <property type="entry name" value="PTS system IIB component-like"/>
    <property type="match status" value="1"/>
</dbReference>
<feature type="domain" description="PTS EIIA type-2" evidence="6">
    <location>
        <begin position="496"/>
        <end position="640"/>
    </location>
</feature>
<dbReference type="Gene3D" id="3.40.50.2300">
    <property type="match status" value="1"/>
</dbReference>
<evidence type="ECO:0000256" key="1">
    <source>
        <dbReference type="ARBA" id="ARBA00022679"/>
    </source>
</evidence>
<dbReference type="SUPFAM" id="SSF63520">
    <property type="entry name" value="PTS-regulatory domain, PRD"/>
    <property type="match status" value="2"/>
</dbReference>
<dbReference type="Gene3D" id="1.10.10.10">
    <property type="entry name" value="Winged helix-like DNA-binding domain superfamily/Winged helix DNA-binding domain"/>
    <property type="match status" value="1"/>
</dbReference>
<gene>
    <name evidence="9" type="ORF">JF75_04320</name>
</gene>
<name>A0A0F4LLC3_9LACO</name>
<comment type="caution">
    <text evidence="9">The sequence shown here is derived from an EMBL/GenBank/DDBJ whole genome shotgun (WGS) entry which is preliminary data.</text>
</comment>
<keyword evidence="3" id="KW-0805">Transcription regulation</keyword>